<dbReference type="Proteomes" id="UP000722485">
    <property type="component" value="Unassembled WGS sequence"/>
</dbReference>
<evidence type="ECO:0000313" key="2">
    <source>
        <dbReference type="EMBL" id="KAF7547409.1"/>
    </source>
</evidence>
<keyword evidence="3" id="KW-1185">Reference proteome</keyword>
<evidence type="ECO:0000256" key="1">
    <source>
        <dbReference type="SAM" id="MobiDB-lite"/>
    </source>
</evidence>
<dbReference type="EMBL" id="JAANBB010000179">
    <property type="protein sequence ID" value="KAF7547409.1"/>
    <property type="molecule type" value="Genomic_DNA"/>
</dbReference>
<name>A0A9P5H7R8_9HYPO</name>
<feature type="compositionally biased region" description="Basic and acidic residues" evidence="1">
    <location>
        <begin position="1"/>
        <end position="20"/>
    </location>
</feature>
<protein>
    <submittedName>
        <fullName evidence="2">Uncharacterized protein</fullName>
    </submittedName>
</protein>
<accession>A0A9P5H7R8</accession>
<dbReference type="AlphaFoldDB" id="A0A9P5H7R8"/>
<gene>
    <name evidence="2" type="ORF">G7Z17_g7732</name>
</gene>
<sequence>MLAESQEKIHEFEDTTRETSAEFCSETAEIAVEATETGELGENTQNDEADNGEAGTAVSRIMFSMATSPDDKVVATTPDAPTELQLHDSAEQWAEAIFDIYNTDGY</sequence>
<feature type="region of interest" description="Disordered" evidence="1">
    <location>
        <begin position="33"/>
        <end position="52"/>
    </location>
</feature>
<comment type="caution">
    <text evidence="2">The sequence shown here is derived from an EMBL/GenBank/DDBJ whole genome shotgun (WGS) entry which is preliminary data.</text>
</comment>
<organism evidence="2 3">
    <name type="scientific">Cylindrodendrum hubeiense</name>
    <dbReference type="NCBI Taxonomy" id="595255"/>
    <lineage>
        <taxon>Eukaryota</taxon>
        <taxon>Fungi</taxon>
        <taxon>Dikarya</taxon>
        <taxon>Ascomycota</taxon>
        <taxon>Pezizomycotina</taxon>
        <taxon>Sordariomycetes</taxon>
        <taxon>Hypocreomycetidae</taxon>
        <taxon>Hypocreales</taxon>
        <taxon>Nectriaceae</taxon>
        <taxon>Cylindrodendrum</taxon>
    </lineage>
</organism>
<evidence type="ECO:0000313" key="3">
    <source>
        <dbReference type="Proteomes" id="UP000722485"/>
    </source>
</evidence>
<reference evidence="2" key="1">
    <citation type="submission" date="2020-03" db="EMBL/GenBank/DDBJ databases">
        <title>Draft Genome Sequence of Cylindrodendrum hubeiense.</title>
        <authorList>
            <person name="Buettner E."/>
            <person name="Kellner H."/>
        </authorList>
    </citation>
    <scope>NUCLEOTIDE SEQUENCE</scope>
    <source>
        <strain evidence="2">IHI 201604</strain>
    </source>
</reference>
<proteinExistence type="predicted"/>
<feature type="region of interest" description="Disordered" evidence="1">
    <location>
        <begin position="1"/>
        <end position="23"/>
    </location>
</feature>